<organism evidence="1">
    <name type="scientific">Candidatus Methanophaga sp. ANME-1 ERB7</name>
    <dbReference type="NCBI Taxonomy" id="2759913"/>
    <lineage>
        <taxon>Archaea</taxon>
        <taxon>Methanobacteriati</taxon>
        <taxon>Methanobacteriota</taxon>
        <taxon>Stenosarchaea group</taxon>
        <taxon>Methanomicrobia</taxon>
        <taxon>Candidatus Methanophagales</taxon>
        <taxon>Candidatus Methanophagaceae</taxon>
        <taxon>Candidatus Methanophaga</taxon>
    </lineage>
</organism>
<reference evidence="1" key="1">
    <citation type="submission" date="2020-06" db="EMBL/GenBank/DDBJ databases">
        <title>Unique genomic features of the anaerobic methanotrophic archaea.</title>
        <authorList>
            <person name="Chadwick G.L."/>
            <person name="Skennerton C.T."/>
            <person name="Laso-Perez R."/>
            <person name="Leu A.O."/>
            <person name="Speth D.R."/>
            <person name="Yu H."/>
            <person name="Morgan-Lang C."/>
            <person name="Hatzenpichler R."/>
            <person name="Goudeau D."/>
            <person name="Malmstrom R."/>
            <person name="Brazelton W.J."/>
            <person name="Woyke T."/>
            <person name="Hallam S.J."/>
            <person name="Tyson G.W."/>
            <person name="Wegener G."/>
            <person name="Boetius A."/>
            <person name="Orphan V."/>
        </authorList>
    </citation>
    <scope>NUCLEOTIDE SEQUENCE</scope>
</reference>
<accession>A0A7G9ZDB9</accession>
<dbReference type="AlphaFoldDB" id="A0A7G9ZDB9"/>
<gene>
    <name evidence="1" type="ORF">DKLEMCON_00035</name>
</gene>
<sequence length="118" mass="13645">MADRLSKGLQDLPSSTFYRAKKQRANKNTYVFLIGLLQEFTKEGLNEFHAHLDEGKGFFDWACGETNWKYWSDKDKRAQYITSLRDCSLSASFISLAIRRPVLIGSWYSSCEYGEPLM</sequence>
<evidence type="ECO:0000313" key="1">
    <source>
        <dbReference type="EMBL" id="QNO58253.1"/>
    </source>
</evidence>
<proteinExistence type="predicted"/>
<name>A0A7G9ZDB9_9EURY</name>
<dbReference type="EMBL" id="MT631717">
    <property type="protein sequence ID" value="QNO58253.1"/>
    <property type="molecule type" value="Genomic_DNA"/>
</dbReference>
<protein>
    <submittedName>
        <fullName evidence="1">Uncharacterized protein</fullName>
    </submittedName>
</protein>